<proteinExistence type="predicted"/>
<dbReference type="Gene3D" id="2.60.40.10">
    <property type="entry name" value="Immunoglobulins"/>
    <property type="match status" value="1"/>
</dbReference>
<name>A0A452GPK9_9SAUR</name>
<dbReference type="PANTHER" id="PTHR15317">
    <property type="entry name" value="T-CELL SURFACE PROTEIN TACTILE"/>
    <property type="match status" value="1"/>
</dbReference>
<dbReference type="Pfam" id="PF07686">
    <property type="entry name" value="V-set"/>
    <property type="match status" value="1"/>
</dbReference>
<dbReference type="InterPro" id="IPR003599">
    <property type="entry name" value="Ig_sub"/>
</dbReference>
<dbReference type="PANTHER" id="PTHR15317:SF1">
    <property type="entry name" value="T-CELL SURFACE PROTEIN TACTILE"/>
    <property type="match status" value="1"/>
</dbReference>
<reference evidence="3" key="1">
    <citation type="journal article" date="2017" name="PLoS ONE">
        <title>The Agassiz's desert tortoise genome provides a resource for the conservation of a threatened species.</title>
        <authorList>
            <person name="Tollis M."/>
            <person name="DeNardo D.F."/>
            <person name="Cornelius J.A."/>
            <person name="Dolby G.A."/>
            <person name="Edwards T."/>
            <person name="Henen B.T."/>
            <person name="Karl A.E."/>
            <person name="Murphy R.W."/>
            <person name="Kusumi K."/>
        </authorList>
    </citation>
    <scope>NUCLEOTIDE SEQUENCE [LARGE SCALE GENOMIC DNA]</scope>
</reference>
<dbReference type="SMART" id="SM00409">
    <property type="entry name" value="IG"/>
    <property type="match status" value="1"/>
</dbReference>
<feature type="domain" description="Ig-like" evidence="1">
    <location>
        <begin position="18"/>
        <end position="137"/>
    </location>
</feature>
<dbReference type="AlphaFoldDB" id="A0A452GPK9"/>
<dbReference type="Ensembl" id="ENSGAGT00000004452.1">
    <property type="protein sequence ID" value="ENSGAGP00000003842.1"/>
    <property type="gene ID" value="ENSGAGG00000003129.1"/>
</dbReference>
<dbReference type="InterPro" id="IPR013106">
    <property type="entry name" value="Ig_V-set"/>
</dbReference>
<dbReference type="PROSITE" id="PS50835">
    <property type="entry name" value="IG_LIKE"/>
    <property type="match status" value="1"/>
</dbReference>
<keyword evidence="3" id="KW-1185">Reference proteome</keyword>
<dbReference type="InterPro" id="IPR013783">
    <property type="entry name" value="Ig-like_fold"/>
</dbReference>
<reference evidence="2" key="2">
    <citation type="submission" date="2025-08" db="UniProtKB">
        <authorList>
            <consortium name="Ensembl"/>
        </authorList>
    </citation>
    <scope>IDENTIFICATION</scope>
</reference>
<dbReference type="SUPFAM" id="SSF48726">
    <property type="entry name" value="Immunoglobulin"/>
    <property type="match status" value="1"/>
</dbReference>
<dbReference type="Proteomes" id="UP000291020">
    <property type="component" value="Unassembled WGS sequence"/>
</dbReference>
<dbReference type="InterPro" id="IPR007110">
    <property type="entry name" value="Ig-like_dom"/>
</dbReference>
<dbReference type="InterPro" id="IPR042381">
    <property type="entry name" value="CD96"/>
</dbReference>
<accession>A0A452GPK9</accession>
<organism evidence="2 3">
    <name type="scientific">Gopherus agassizii</name>
    <name type="common">Agassiz's desert tortoise</name>
    <dbReference type="NCBI Taxonomy" id="38772"/>
    <lineage>
        <taxon>Eukaryota</taxon>
        <taxon>Metazoa</taxon>
        <taxon>Chordata</taxon>
        <taxon>Craniata</taxon>
        <taxon>Vertebrata</taxon>
        <taxon>Euteleostomi</taxon>
        <taxon>Archelosauria</taxon>
        <taxon>Testudinata</taxon>
        <taxon>Testudines</taxon>
        <taxon>Cryptodira</taxon>
        <taxon>Durocryptodira</taxon>
        <taxon>Testudinoidea</taxon>
        <taxon>Testudinidae</taxon>
        <taxon>Gopherus</taxon>
    </lineage>
</organism>
<evidence type="ECO:0000313" key="2">
    <source>
        <dbReference type="Ensembl" id="ENSGAGP00000003842.1"/>
    </source>
</evidence>
<dbReference type="InterPro" id="IPR036179">
    <property type="entry name" value="Ig-like_dom_sf"/>
</dbReference>
<reference evidence="2" key="3">
    <citation type="submission" date="2025-09" db="UniProtKB">
        <authorList>
            <consortium name="Ensembl"/>
        </authorList>
    </citation>
    <scope>IDENTIFICATION</scope>
</reference>
<sequence>MSLGTQQRQWSYIRVLFPQKEKEREKLEGTIINTEAVRAFPGSDVTLECSILSADWIHLTQTQWSKIDDTPPSRIAVYNPIYGITYLPFSKTSYNYSVKCQRWSLHLHNVSLSLSGQYECSFATYPYGTKAAEINLTIKAEGK</sequence>
<dbReference type="GO" id="GO:0007160">
    <property type="term" value="P:cell-matrix adhesion"/>
    <property type="evidence" value="ECO:0007669"/>
    <property type="project" value="TreeGrafter"/>
</dbReference>
<evidence type="ECO:0000259" key="1">
    <source>
        <dbReference type="PROSITE" id="PS50835"/>
    </source>
</evidence>
<dbReference type="GO" id="GO:0006954">
    <property type="term" value="P:inflammatory response"/>
    <property type="evidence" value="ECO:0007669"/>
    <property type="project" value="TreeGrafter"/>
</dbReference>
<protein>
    <recommendedName>
        <fullName evidence="1">Ig-like domain-containing protein</fullName>
    </recommendedName>
</protein>
<evidence type="ECO:0000313" key="3">
    <source>
        <dbReference type="Proteomes" id="UP000291020"/>
    </source>
</evidence>
<dbReference type="STRING" id="38772.ENSGAGP00000003842"/>